<gene>
    <name evidence="2" type="ORF">Q31b_10400</name>
</gene>
<dbReference type="AlphaFoldDB" id="A0A5C6EBR7"/>
<proteinExistence type="predicted"/>
<feature type="signal peptide" evidence="1">
    <location>
        <begin position="1"/>
        <end position="24"/>
    </location>
</feature>
<dbReference type="OrthoDB" id="258179at2"/>
<evidence type="ECO:0000313" key="2">
    <source>
        <dbReference type="EMBL" id="TWU45864.1"/>
    </source>
</evidence>
<comment type="caution">
    <text evidence="2">The sequence shown here is derived from an EMBL/GenBank/DDBJ whole genome shotgun (WGS) entry which is preliminary data.</text>
</comment>
<sequence length="510" mass="56060" precursor="true">MNRSLSAFLLILVAGLTSLPACQAQFENLLQHLPEDANTLMLFNMEEIMATPLAASQNWKNGEAAKYSSGLMIVPPQTLHLAMAAQMDIELMQPHWHASVMDLSEEPSMLTVTERHGGNVDTISGQDAAVLPNNTYVVKFGKFIAGTMYPADRQQTARWVDSVFATSGRKPLSPYLAEAEGYADQKKVPIVLAMDLKNVLSAKFIRHRLDLMKSLKGTQVDLDKLAEALSSVRGITLGIEITDRITGGIKVDFDGDVSLMKDVAKPLLLESLGNHGAMINELNDWKVSVSRNEILLQGSFQSSGIQRVFSLFDAPPGMQSLSQTSSPGDAKSGKDLTARATQQYFKSIQLLISDLQHEDQEHQSSTPGLEAMWYARYAAKIDALPILHVDPEMVTFATQVSAALRQSQTAMRTAGVQTATRITSMQGAQVYNYQYAAGAAENYGIFGGGYAYRYQANPRASLRQDGAQVAQIEAQETSRGYETANKIMQEIAVSTTQIRRKMTEKYQIEF</sequence>
<protein>
    <submittedName>
        <fullName evidence="2">Uncharacterized protein</fullName>
    </submittedName>
</protein>
<accession>A0A5C6EBR7</accession>
<evidence type="ECO:0000313" key="3">
    <source>
        <dbReference type="Proteomes" id="UP000315471"/>
    </source>
</evidence>
<feature type="chain" id="PRO_5023137544" evidence="1">
    <location>
        <begin position="25"/>
        <end position="510"/>
    </location>
</feature>
<name>A0A5C6EBR7_9BACT</name>
<dbReference type="EMBL" id="SJPY01000001">
    <property type="protein sequence ID" value="TWU45864.1"/>
    <property type="molecule type" value="Genomic_DNA"/>
</dbReference>
<reference evidence="2 3" key="1">
    <citation type="submission" date="2019-02" db="EMBL/GenBank/DDBJ databases">
        <title>Deep-cultivation of Planctomycetes and their phenomic and genomic characterization uncovers novel biology.</title>
        <authorList>
            <person name="Wiegand S."/>
            <person name="Jogler M."/>
            <person name="Boedeker C."/>
            <person name="Pinto D."/>
            <person name="Vollmers J."/>
            <person name="Rivas-Marin E."/>
            <person name="Kohn T."/>
            <person name="Peeters S.H."/>
            <person name="Heuer A."/>
            <person name="Rast P."/>
            <person name="Oberbeckmann S."/>
            <person name="Bunk B."/>
            <person name="Jeske O."/>
            <person name="Meyerdierks A."/>
            <person name="Storesund J.E."/>
            <person name="Kallscheuer N."/>
            <person name="Luecker S."/>
            <person name="Lage O.M."/>
            <person name="Pohl T."/>
            <person name="Merkel B.J."/>
            <person name="Hornburger P."/>
            <person name="Mueller R.-W."/>
            <person name="Bruemmer F."/>
            <person name="Labrenz M."/>
            <person name="Spormann A.M."/>
            <person name="Op Den Camp H."/>
            <person name="Overmann J."/>
            <person name="Amann R."/>
            <person name="Jetten M.S.M."/>
            <person name="Mascher T."/>
            <person name="Medema M.H."/>
            <person name="Devos D.P."/>
            <person name="Kaster A.-K."/>
            <person name="Ovreas L."/>
            <person name="Rohde M."/>
            <person name="Galperin M.Y."/>
            <person name="Jogler C."/>
        </authorList>
    </citation>
    <scope>NUCLEOTIDE SEQUENCE [LARGE SCALE GENOMIC DNA]</scope>
    <source>
        <strain evidence="2 3">Q31b</strain>
    </source>
</reference>
<keyword evidence="3" id="KW-1185">Reference proteome</keyword>
<keyword evidence="1" id="KW-0732">Signal</keyword>
<evidence type="ECO:0000256" key="1">
    <source>
        <dbReference type="SAM" id="SignalP"/>
    </source>
</evidence>
<dbReference type="RefSeq" id="WP_146598490.1">
    <property type="nucleotide sequence ID" value="NZ_SJPY01000001.1"/>
</dbReference>
<dbReference type="Proteomes" id="UP000315471">
    <property type="component" value="Unassembled WGS sequence"/>
</dbReference>
<organism evidence="2 3">
    <name type="scientific">Novipirellula aureliae</name>
    <dbReference type="NCBI Taxonomy" id="2527966"/>
    <lineage>
        <taxon>Bacteria</taxon>
        <taxon>Pseudomonadati</taxon>
        <taxon>Planctomycetota</taxon>
        <taxon>Planctomycetia</taxon>
        <taxon>Pirellulales</taxon>
        <taxon>Pirellulaceae</taxon>
        <taxon>Novipirellula</taxon>
    </lineage>
</organism>